<evidence type="ECO:0000256" key="2">
    <source>
        <dbReference type="ARBA" id="ARBA00022525"/>
    </source>
</evidence>
<keyword evidence="8" id="KW-0325">Glycoprotein</keyword>
<dbReference type="AlphaFoldDB" id="A0A0L7QJP5"/>
<dbReference type="InterPro" id="IPR000152">
    <property type="entry name" value="EGF-type_Asp/Asn_hydroxyl_site"/>
</dbReference>
<dbReference type="InterPro" id="IPR026823">
    <property type="entry name" value="cEGF"/>
</dbReference>
<dbReference type="InterPro" id="IPR000742">
    <property type="entry name" value="EGF"/>
</dbReference>
<dbReference type="Proteomes" id="UP000053825">
    <property type="component" value="Unassembled WGS sequence"/>
</dbReference>
<dbReference type="Gene3D" id="2.10.25.10">
    <property type="entry name" value="Laminin"/>
    <property type="match status" value="4"/>
</dbReference>
<proteinExistence type="predicted"/>
<dbReference type="FunFam" id="2.10.25.10:FF:000017">
    <property type="entry name" value="latent-transforming growth factor beta-binding protein 4 isoform X1"/>
    <property type="match status" value="1"/>
</dbReference>
<evidence type="ECO:0000259" key="10">
    <source>
        <dbReference type="PROSITE" id="PS50026"/>
    </source>
</evidence>
<dbReference type="Pfam" id="PF07645">
    <property type="entry name" value="EGF_CA"/>
    <property type="match status" value="2"/>
</dbReference>
<evidence type="ECO:0000313" key="12">
    <source>
        <dbReference type="Proteomes" id="UP000053825"/>
    </source>
</evidence>
<name>A0A0L7QJP5_9HYME</name>
<feature type="domain" description="EGF-like" evidence="10">
    <location>
        <begin position="137"/>
        <end position="177"/>
    </location>
</feature>
<comment type="caution">
    <text evidence="11">The sequence shown here is derived from an EMBL/GenBank/DDBJ whole genome shotgun (WGS) entry which is preliminary data.</text>
</comment>
<dbReference type="PROSITE" id="PS01187">
    <property type="entry name" value="EGF_CA"/>
    <property type="match status" value="2"/>
</dbReference>
<dbReference type="SMART" id="SM00179">
    <property type="entry name" value="EGF_CA"/>
    <property type="match status" value="4"/>
</dbReference>
<dbReference type="InterPro" id="IPR049883">
    <property type="entry name" value="NOTCH1_EGF-like"/>
</dbReference>
<dbReference type="InterPro" id="IPR018097">
    <property type="entry name" value="EGF_Ca-bd_CS"/>
</dbReference>
<keyword evidence="3 9" id="KW-0245">EGF-like domain</keyword>
<dbReference type="PANTHER" id="PTHR24034:SF209">
    <property type="entry name" value="EGF-LIKE DOMAIN-CONTAINING PROTEIN"/>
    <property type="match status" value="1"/>
</dbReference>
<accession>A0A0L7QJP5</accession>
<organism evidence="11 12">
    <name type="scientific">Habropoda laboriosa</name>
    <dbReference type="NCBI Taxonomy" id="597456"/>
    <lineage>
        <taxon>Eukaryota</taxon>
        <taxon>Metazoa</taxon>
        <taxon>Ecdysozoa</taxon>
        <taxon>Arthropoda</taxon>
        <taxon>Hexapoda</taxon>
        <taxon>Insecta</taxon>
        <taxon>Pterygota</taxon>
        <taxon>Neoptera</taxon>
        <taxon>Endopterygota</taxon>
        <taxon>Hymenoptera</taxon>
        <taxon>Apocrita</taxon>
        <taxon>Aculeata</taxon>
        <taxon>Apoidea</taxon>
        <taxon>Anthophila</taxon>
        <taxon>Apidae</taxon>
        <taxon>Habropoda</taxon>
    </lineage>
</organism>
<dbReference type="PANTHER" id="PTHR24034">
    <property type="entry name" value="EGF-LIKE DOMAIN-CONTAINING PROTEIN"/>
    <property type="match status" value="1"/>
</dbReference>
<dbReference type="FunFam" id="2.10.25.10:FF:000008">
    <property type="entry name" value="Signal peptide, CUB domain, EGF-like 2"/>
    <property type="match status" value="1"/>
</dbReference>
<keyword evidence="12" id="KW-1185">Reference proteome</keyword>
<dbReference type="FunFam" id="2.10.25.10:FF:000038">
    <property type="entry name" value="Fibrillin 2"/>
    <property type="match status" value="2"/>
</dbReference>
<dbReference type="Pfam" id="PF12662">
    <property type="entry name" value="cEGF"/>
    <property type="match status" value="1"/>
</dbReference>
<evidence type="ECO:0000256" key="4">
    <source>
        <dbReference type="ARBA" id="ARBA00022729"/>
    </source>
</evidence>
<evidence type="ECO:0000256" key="3">
    <source>
        <dbReference type="ARBA" id="ARBA00022536"/>
    </source>
</evidence>
<dbReference type="STRING" id="597456.A0A0L7QJP5"/>
<dbReference type="PROSITE" id="PS01186">
    <property type="entry name" value="EGF_2"/>
    <property type="match status" value="2"/>
</dbReference>
<sequence length="262" mass="29108">MFNKYRIYEICIISKSFYTIAQHSNFRCVSRVICGNGYTLDPVTGQNCVDVDECADGTHKCTADQTCVNRLGGYVCNCPPGHVTGPNKDCIDIDECSLYGNICGSNSQCENTVGSYRCNCDSGFENVGSFTGSGCQDVNECQQNPGLCQHVCYNTWGSYRCSCKPGFRLNPDNRSCTDVDECTEFKSNHLCMGICENTPGSYACRCPDGYNLGLNGRSCEGLLLLLKIFQNFTLLTLHTNRLNVFIKKILKNCCILHFYKIL</sequence>
<dbReference type="GO" id="GO:0005576">
    <property type="term" value="C:extracellular region"/>
    <property type="evidence" value="ECO:0007669"/>
    <property type="project" value="UniProtKB-SubCell"/>
</dbReference>
<dbReference type="GO" id="GO:0005509">
    <property type="term" value="F:calcium ion binding"/>
    <property type="evidence" value="ECO:0007669"/>
    <property type="project" value="InterPro"/>
</dbReference>
<dbReference type="SMART" id="SM00181">
    <property type="entry name" value="EGF"/>
    <property type="match status" value="4"/>
</dbReference>
<evidence type="ECO:0000256" key="6">
    <source>
        <dbReference type="ARBA" id="ARBA00022837"/>
    </source>
</evidence>
<evidence type="ECO:0000256" key="5">
    <source>
        <dbReference type="ARBA" id="ARBA00022737"/>
    </source>
</evidence>
<dbReference type="EMBL" id="LHQN01050086">
    <property type="protein sequence ID" value="KOC58790.1"/>
    <property type="molecule type" value="Genomic_DNA"/>
</dbReference>
<keyword evidence="6" id="KW-0106">Calcium</keyword>
<keyword evidence="4" id="KW-0732">Signal</keyword>
<feature type="domain" description="EGF-like" evidence="10">
    <location>
        <begin position="92"/>
        <end position="136"/>
    </location>
</feature>
<keyword evidence="5" id="KW-0677">Repeat</keyword>
<dbReference type="InterPro" id="IPR001881">
    <property type="entry name" value="EGF-like_Ca-bd_dom"/>
</dbReference>
<keyword evidence="2" id="KW-0964">Secreted</keyword>
<reference evidence="12" key="1">
    <citation type="submission" date="2015-07" db="EMBL/GenBank/DDBJ databases">
        <title>The genome of Habropoda laboriosa.</title>
        <authorList>
            <person name="Pan H."/>
            <person name="Kapheim K."/>
        </authorList>
    </citation>
    <scope>NUCLEOTIDE SEQUENCE [LARGE SCALE GENOMIC DNA]</scope>
</reference>
<comment type="caution">
    <text evidence="9">Lacks conserved residue(s) required for the propagation of feature annotation.</text>
</comment>
<gene>
    <name evidence="11" type="ORF">WH47_00038</name>
</gene>
<evidence type="ECO:0000313" key="11">
    <source>
        <dbReference type="EMBL" id="KOC58790.1"/>
    </source>
</evidence>
<dbReference type="SUPFAM" id="SSF57196">
    <property type="entry name" value="EGF/Laminin"/>
    <property type="match status" value="4"/>
</dbReference>
<dbReference type="InterPro" id="IPR050751">
    <property type="entry name" value="ECM_structural_protein"/>
</dbReference>
<feature type="domain" description="EGF-like" evidence="10">
    <location>
        <begin position="50"/>
        <end position="91"/>
    </location>
</feature>
<dbReference type="PROSITE" id="PS50026">
    <property type="entry name" value="EGF_3"/>
    <property type="match status" value="4"/>
</dbReference>
<evidence type="ECO:0000256" key="1">
    <source>
        <dbReference type="ARBA" id="ARBA00004613"/>
    </source>
</evidence>
<dbReference type="CDD" id="cd00054">
    <property type="entry name" value="EGF_CA"/>
    <property type="match status" value="2"/>
</dbReference>
<evidence type="ECO:0000256" key="9">
    <source>
        <dbReference type="PROSITE-ProRule" id="PRU00076"/>
    </source>
</evidence>
<feature type="domain" description="EGF-like" evidence="10">
    <location>
        <begin position="178"/>
        <end position="220"/>
    </location>
</feature>
<keyword evidence="7" id="KW-1015">Disulfide bond</keyword>
<dbReference type="PROSITE" id="PS00010">
    <property type="entry name" value="ASX_HYDROXYL"/>
    <property type="match status" value="4"/>
</dbReference>
<dbReference type="Pfam" id="PF14670">
    <property type="entry name" value="FXa_inhibition"/>
    <property type="match status" value="1"/>
</dbReference>
<dbReference type="OrthoDB" id="10022113at2759"/>
<comment type="subcellular location">
    <subcellularLocation>
        <location evidence="1">Secreted</location>
    </subcellularLocation>
</comment>
<evidence type="ECO:0000256" key="7">
    <source>
        <dbReference type="ARBA" id="ARBA00023157"/>
    </source>
</evidence>
<evidence type="ECO:0000256" key="8">
    <source>
        <dbReference type="ARBA" id="ARBA00023180"/>
    </source>
</evidence>
<protein>
    <submittedName>
        <fullName evidence="11">Hemicentin-2</fullName>
    </submittedName>
</protein>